<dbReference type="Gene3D" id="1.10.10.1400">
    <property type="entry name" value="Terminase, small subunit, N-terminal DNA-binding domain, HTH motif"/>
    <property type="match status" value="1"/>
</dbReference>
<protein>
    <submittedName>
        <fullName evidence="1">Terminase small subunit</fullName>
    </submittedName>
</protein>
<proteinExistence type="predicted"/>
<dbReference type="Proteomes" id="UP001271769">
    <property type="component" value="Unassembled WGS sequence"/>
</dbReference>
<evidence type="ECO:0000313" key="1">
    <source>
        <dbReference type="EMBL" id="MDY0872824.1"/>
    </source>
</evidence>
<dbReference type="EMBL" id="JAXCLX010000002">
    <property type="protein sequence ID" value="MDY0872824.1"/>
    <property type="molecule type" value="Genomic_DNA"/>
</dbReference>
<evidence type="ECO:0000313" key="2">
    <source>
        <dbReference type="Proteomes" id="UP001271769"/>
    </source>
</evidence>
<dbReference type="RefSeq" id="WP_320501297.1">
    <property type="nucleotide sequence ID" value="NZ_JAXCLX010000002.1"/>
</dbReference>
<gene>
    <name evidence="1" type="ORF">SMD31_12860</name>
</gene>
<sequence length="164" mass="18316">MKAPQDRDLTPQQDKFVDLVVGGMNASQAAREAGYSKEYARRAADKLIRNNTRIRAAIDKRRQVLRDSMAITRENRVKSILEDMELARQHKNMNAVMKGQEIVAKMGGLMIDKVEMTQVSVIEALAAARARVQRPALPVIDVPAEPARAISLAPKRARVNPFQD</sequence>
<accession>A0ABU5E0T1</accession>
<dbReference type="Pfam" id="PF03592">
    <property type="entry name" value="Terminase_2"/>
    <property type="match status" value="1"/>
</dbReference>
<comment type="caution">
    <text evidence="1">The sequence shown here is derived from an EMBL/GenBank/DDBJ whole genome shotgun (WGS) entry which is preliminary data.</text>
</comment>
<keyword evidence="2" id="KW-1185">Reference proteome</keyword>
<name>A0ABU5E0T1_9PROT</name>
<reference evidence="1 2" key="1">
    <citation type="journal article" date="2013" name="Antonie Van Leeuwenhoek">
        <title>Dongia rigui sp. nov., isolated from freshwater of a large wetland in Korea.</title>
        <authorList>
            <person name="Baik K.S."/>
            <person name="Hwang Y.M."/>
            <person name="Choi J.S."/>
            <person name="Kwon J."/>
            <person name="Seong C.N."/>
        </authorList>
    </citation>
    <scope>NUCLEOTIDE SEQUENCE [LARGE SCALE GENOMIC DNA]</scope>
    <source>
        <strain evidence="1 2">04SU4-P</strain>
    </source>
</reference>
<organism evidence="1 2">
    <name type="scientific">Dongia rigui</name>
    <dbReference type="NCBI Taxonomy" id="940149"/>
    <lineage>
        <taxon>Bacteria</taxon>
        <taxon>Pseudomonadati</taxon>
        <taxon>Pseudomonadota</taxon>
        <taxon>Alphaproteobacteria</taxon>
        <taxon>Rhodospirillales</taxon>
        <taxon>Dongiaceae</taxon>
        <taxon>Dongia</taxon>
    </lineage>
</organism>
<dbReference type="InterPro" id="IPR038713">
    <property type="entry name" value="Terminase_Gp1_N_sf"/>
</dbReference>
<dbReference type="InterPro" id="IPR005335">
    <property type="entry name" value="Terminase_ssu"/>
</dbReference>